<reference evidence="1" key="5">
    <citation type="journal article" date="2021" name="G3 (Bethesda)">
        <title>Aegilops tauschii genome assembly Aet v5.0 features greater sequence contiguity and improved annotation.</title>
        <authorList>
            <person name="Wang L."/>
            <person name="Zhu T."/>
            <person name="Rodriguez J.C."/>
            <person name="Deal K.R."/>
            <person name="Dubcovsky J."/>
            <person name="McGuire P.E."/>
            <person name="Lux T."/>
            <person name="Spannagl M."/>
            <person name="Mayer K.F.X."/>
            <person name="Baldrich P."/>
            <person name="Meyers B.C."/>
            <person name="Huo N."/>
            <person name="Gu Y.Q."/>
            <person name="Zhou H."/>
            <person name="Devos K.M."/>
            <person name="Bennetzen J.L."/>
            <person name="Unver T."/>
            <person name="Budak H."/>
            <person name="Gulick P.J."/>
            <person name="Galiba G."/>
            <person name="Kalapos B."/>
            <person name="Nelson D.R."/>
            <person name="Li P."/>
            <person name="You F.M."/>
            <person name="Luo M.C."/>
            <person name="Dvorak J."/>
        </authorList>
    </citation>
    <scope>NUCLEOTIDE SEQUENCE [LARGE SCALE GENOMIC DNA]</scope>
    <source>
        <strain evidence="1">cv. AL8/78</strain>
    </source>
</reference>
<keyword evidence="2" id="KW-1185">Reference proteome</keyword>
<reference evidence="2" key="2">
    <citation type="journal article" date="2017" name="Nat. Plants">
        <title>The Aegilops tauschii genome reveals multiple impacts of transposons.</title>
        <authorList>
            <person name="Zhao G."/>
            <person name="Zou C."/>
            <person name="Li K."/>
            <person name="Wang K."/>
            <person name="Li T."/>
            <person name="Gao L."/>
            <person name="Zhang X."/>
            <person name="Wang H."/>
            <person name="Yang Z."/>
            <person name="Liu X."/>
            <person name="Jiang W."/>
            <person name="Mao L."/>
            <person name="Kong X."/>
            <person name="Jiao Y."/>
            <person name="Jia J."/>
        </authorList>
    </citation>
    <scope>NUCLEOTIDE SEQUENCE [LARGE SCALE GENOMIC DNA]</scope>
    <source>
        <strain evidence="2">cv. AL8/78</strain>
    </source>
</reference>
<sequence>SGVDPAAAGLQKTSDGKPKILDVIDCTGSGDVDTSKVVKADADGAIVGASGARLSVNPSWKNPSQEWRVGCKLVYELFTDTLISRLKVNTIFNACILKVLYHTQYQYFNENLLSMTSERKKKEMG</sequence>
<dbReference type="Gene3D" id="2.20.25.690">
    <property type="match status" value="1"/>
</dbReference>
<dbReference type="FunFam" id="2.20.25.690:FF:000001">
    <property type="entry name" value="Tripeptidyl-peptidase 2"/>
    <property type="match status" value="1"/>
</dbReference>
<reference evidence="1" key="3">
    <citation type="journal article" date="2017" name="Nature">
        <title>Genome sequence of the progenitor of the wheat D genome Aegilops tauschii.</title>
        <authorList>
            <person name="Luo M.C."/>
            <person name="Gu Y.Q."/>
            <person name="Puiu D."/>
            <person name="Wang H."/>
            <person name="Twardziok S.O."/>
            <person name="Deal K.R."/>
            <person name="Huo N."/>
            <person name="Zhu T."/>
            <person name="Wang L."/>
            <person name="Wang Y."/>
            <person name="McGuire P.E."/>
            <person name="Liu S."/>
            <person name="Long H."/>
            <person name="Ramasamy R.K."/>
            <person name="Rodriguez J.C."/>
            <person name="Van S.L."/>
            <person name="Yuan L."/>
            <person name="Wang Z."/>
            <person name="Xia Z."/>
            <person name="Xiao L."/>
            <person name="Anderson O.D."/>
            <person name="Ouyang S."/>
            <person name="Liang Y."/>
            <person name="Zimin A.V."/>
            <person name="Pertea G."/>
            <person name="Qi P."/>
            <person name="Bennetzen J.L."/>
            <person name="Dai X."/>
            <person name="Dawson M.W."/>
            <person name="Muller H.G."/>
            <person name="Kugler K."/>
            <person name="Rivarola-Duarte L."/>
            <person name="Spannagl M."/>
            <person name="Mayer K.F.X."/>
            <person name="Lu F.H."/>
            <person name="Bevan M.W."/>
            <person name="Leroy P."/>
            <person name="Li P."/>
            <person name="You F.M."/>
            <person name="Sun Q."/>
            <person name="Liu Z."/>
            <person name="Lyons E."/>
            <person name="Wicker T."/>
            <person name="Salzberg S.L."/>
            <person name="Devos K.M."/>
            <person name="Dvorak J."/>
        </authorList>
    </citation>
    <scope>NUCLEOTIDE SEQUENCE [LARGE SCALE GENOMIC DNA]</scope>
    <source>
        <strain evidence="1">cv. AL8/78</strain>
    </source>
</reference>
<evidence type="ECO:0000313" key="1">
    <source>
        <dbReference type="EnsemblPlants" id="AET6Gv20640900.26"/>
    </source>
</evidence>
<reference evidence="1" key="4">
    <citation type="submission" date="2019-03" db="UniProtKB">
        <authorList>
            <consortium name="EnsemblPlants"/>
        </authorList>
    </citation>
    <scope>IDENTIFICATION</scope>
</reference>
<evidence type="ECO:0000313" key="2">
    <source>
        <dbReference type="Proteomes" id="UP000015105"/>
    </source>
</evidence>
<reference evidence="2" key="1">
    <citation type="journal article" date="2014" name="Science">
        <title>Ancient hybridizations among the ancestral genomes of bread wheat.</title>
        <authorList>
            <consortium name="International Wheat Genome Sequencing Consortium,"/>
            <person name="Marcussen T."/>
            <person name="Sandve S.R."/>
            <person name="Heier L."/>
            <person name="Spannagl M."/>
            <person name="Pfeifer M."/>
            <person name="Jakobsen K.S."/>
            <person name="Wulff B.B."/>
            <person name="Steuernagel B."/>
            <person name="Mayer K.F."/>
            <person name="Olsen O.A."/>
        </authorList>
    </citation>
    <scope>NUCLEOTIDE SEQUENCE [LARGE SCALE GENOMIC DNA]</scope>
    <source>
        <strain evidence="2">cv. AL8/78</strain>
    </source>
</reference>
<dbReference type="Gramene" id="AET6Gv20640900.26">
    <property type="protein sequence ID" value="AET6Gv20640900.26"/>
    <property type="gene ID" value="AET6Gv20640900"/>
</dbReference>
<protein>
    <submittedName>
        <fullName evidence="1">Uncharacterized protein</fullName>
    </submittedName>
</protein>
<organism evidence="1 2">
    <name type="scientific">Aegilops tauschii subsp. strangulata</name>
    <name type="common">Goatgrass</name>
    <dbReference type="NCBI Taxonomy" id="200361"/>
    <lineage>
        <taxon>Eukaryota</taxon>
        <taxon>Viridiplantae</taxon>
        <taxon>Streptophyta</taxon>
        <taxon>Embryophyta</taxon>
        <taxon>Tracheophyta</taxon>
        <taxon>Spermatophyta</taxon>
        <taxon>Magnoliopsida</taxon>
        <taxon>Liliopsida</taxon>
        <taxon>Poales</taxon>
        <taxon>Poaceae</taxon>
        <taxon>BOP clade</taxon>
        <taxon>Pooideae</taxon>
        <taxon>Triticodae</taxon>
        <taxon>Triticeae</taxon>
        <taxon>Triticinae</taxon>
        <taxon>Aegilops</taxon>
    </lineage>
</organism>
<dbReference type="Proteomes" id="UP000015105">
    <property type="component" value="Chromosome 6D"/>
</dbReference>
<proteinExistence type="predicted"/>
<name>A0A453P831_AEGTS</name>
<dbReference type="EnsemblPlants" id="AET6Gv20640900.26">
    <property type="protein sequence ID" value="AET6Gv20640900.26"/>
    <property type="gene ID" value="AET6Gv20640900"/>
</dbReference>
<dbReference type="AlphaFoldDB" id="A0A453P831"/>
<accession>A0A453P831</accession>